<gene>
    <name evidence="1" type="ORF">GCM10023188_35840</name>
</gene>
<protein>
    <submittedName>
        <fullName evidence="1">Uncharacterized protein</fullName>
    </submittedName>
</protein>
<organism evidence="1 2">
    <name type="scientific">Pontibacter saemangeumensis</name>
    <dbReference type="NCBI Taxonomy" id="1084525"/>
    <lineage>
        <taxon>Bacteria</taxon>
        <taxon>Pseudomonadati</taxon>
        <taxon>Bacteroidota</taxon>
        <taxon>Cytophagia</taxon>
        <taxon>Cytophagales</taxon>
        <taxon>Hymenobacteraceae</taxon>
        <taxon>Pontibacter</taxon>
    </lineage>
</organism>
<evidence type="ECO:0000313" key="2">
    <source>
        <dbReference type="Proteomes" id="UP001500552"/>
    </source>
</evidence>
<accession>A0ABP8LXH7</accession>
<name>A0ABP8LXH7_9BACT</name>
<evidence type="ECO:0000313" key="1">
    <source>
        <dbReference type="EMBL" id="GAA4439461.1"/>
    </source>
</evidence>
<dbReference type="EMBL" id="BAABHC010000024">
    <property type="protein sequence ID" value="GAA4439461.1"/>
    <property type="molecule type" value="Genomic_DNA"/>
</dbReference>
<reference evidence="2" key="1">
    <citation type="journal article" date="2019" name="Int. J. Syst. Evol. Microbiol.">
        <title>The Global Catalogue of Microorganisms (GCM) 10K type strain sequencing project: providing services to taxonomists for standard genome sequencing and annotation.</title>
        <authorList>
            <consortium name="The Broad Institute Genomics Platform"/>
            <consortium name="The Broad Institute Genome Sequencing Center for Infectious Disease"/>
            <person name="Wu L."/>
            <person name="Ma J."/>
        </authorList>
    </citation>
    <scope>NUCLEOTIDE SEQUENCE [LARGE SCALE GENOMIC DNA]</scope>
    <source>
        <strain evidence="2">JCM 17926</strain>
    </source>
</reference>
<sequence>MKLTPVAIGMINEKLFVDSALKNASAERMIKRKAKIKGRLSISFSHSLRDSRLLPFSCHLINAAPETLKAA</sequence>
<proteinExistence type="predicted"/>
<comment type="caution">
    <text evidence="1">The sequence shown here is derived from an EMBL/GenBank/DDBJ whole genome shotgun (WGS) entry which is preliminary data.</text>
</comment>
<keyword evidence="2" id="KW-1185">Reference proteome</keyword>
<dbReference type="Proteomes" id="UP001500552">
    <property type="component" value="Unassembled WGS sequence"/>
</dbReference>